<evidence type="ECO:0000313" key="3">
    <source>
        <dbReference type="EMBL" id="KAK4227467.1"/>
    </source>
</evidence>
<sequence length="228" mass="24952">MKFLAFLPLLSILSLSNAFPINLEITKSSPTCGLKNTPAYCAGTGYNISQITKYLCGDPRLGPQFLPQIDPVLSPLFDIYDRFGGLCPGQFIEAWFNTTTKWWNYPLLNGFAKTDDNVPIQGNVTLAVGTLIDRFGGEGGNFVAPAGAPYMQRSLPPSNLNTLEGNDSRYLYNYRVYSVVKPLLVLSGPIAPWFGQPGAGVQYQLYQSVGALIADGYLKREEPTVVLP</sequence>
<comment type="caution">
    <text evidence="3">The sequence shown here is derived from an EMBL/GenBank/DDBJ whole genome shotgun (WGS) entry which is preliminary data.</text>
</comment>
<keyword evidence="1" id="KW-0732">Signal</keyword>
<evidence type="ECO:0000256" key="1">
    <source>
        <dbReference type="SAM" id="SignalP"/>
    </source>
</evidence>
<reference evidence="3" key="1">
    <citation type="journal article" date="2023" name="Mol. Phylogenet. Evol.">
        <title>Genome-scale phylogeny and comparative genomics of the fungal order Sordariales.</title>
        <authorList>
            <person name="Hensen N."/>
            <person name="Bonometti L."/>
            <person name="Westerberg I."/>
            <person name="Brannstrom I.O."/>
            <person name="Guillou S."/>
            <person name="Cros-Aarteil S."/>
            <person name="Calhoun S."/>
            <person name="Haridas S."/>
            <person name="Kuo A."/>
            <person name="Mondo S."/>
            <person name="Pangilinan J."/>
            <person name="Riley R."/>
            <person name="LaButti K."/>
            <person name="Andreopoulos B."/>
            <person name="Lipzen A."/>
            <person name="Chen C."/>
            <person name="Yan M."/>
            <person name="Daum C."/>
            <person name="Ng V."/>
            <person name="Clum A."/>
            <person name="Steindorff A."/>
            <person name="Ohm R.A."/>
            <person name="Martin F."/>
            <person name="Silar P."/>
            <person name="Natvig D.O."/>
            <person name="Lalanne C."/>
            <person name="Gautier V."/>
            <person name="Ament-Velasquez S.L."/>
            <person name="Kruys A."/>
            <person name="Hutchinson M.I."/>
            <person name="Powell A.J."/>
            <person name="Barry K."/>
            <person name="Miller A.N."/>
            <person name="Grigoriev I.V."/>
            <person name="Debuchy R."/>
            <person name="Gladieux P."/>
            <person name="Hiltunen Thoren M."/>
            <person name="Johannesson H."/>
        </authorList>
    </citation>
    <scope>NUCLEOTIDE SEQUENCE</scope>
    <source>
        <strain evidence="3">CBS 990.96</strain>
    </source>
</reference>
<evidence type="ECO:0000259" key="2">
    <source>
        <dbReference type="Pfam" id="PF14021"/>
    </source>
</evidence>
<organism evidence="3 4">
    <name type="scientific">Podospora fimiseda</name>
    <dbReference type="NCBI Taxonomy" id="252190"/>
    <lineage>
        <taxon>Eukaryota</taxon>
        <taxon>Fungi</taxon>
        <taxon>Dikarya</taxon>
        <taxon>Ascomycota</taxon>
        <taxon>Pezizomycotina</taxon>
        <taxon>Sordariomycetes</taxon>
        <taxon>Sordariomycetidae</taxon>
        <taxon>Sordariales</taxon>
        <taxon>Podosporaceae</taxon>
        <taxon>Podospora</taxon>
    </lineage>
</organism>
<gene>
    <name evidence="3" type="ORF">QBC38DRAFT_536530</name>
</gene>
<dbReference type="PANTHER" id="PTHR42059:SF1">
    <property type="entry name" value="TNT DOMAIN-CONTAINING PROTEIN"/>
    <property type="match status" value="1"/>
</dbReference>
<dbReference type="InterPro" id="IPR053024">
    <property type="entry name" value="Fungal_surface_NADase"/>
</dbReference>
<feature type="domain" description="TNT" evidence="2">
    <location>
        <begin position="125"/>
        <end position="220"/>
    </location>
</feature>
<evidence type="ECO:0000313" key="4">
    <source>
        <dbReference type="Proteomes" id="UP001301958"/>
    </source>
</evidence>
<dbReference type="GO" id="GO:0050135">
    <property type="term" value="F:NADP+ nucleosidase activity"/>
    <property type="evidence" value="ECO:0007669"/>
    <property type="project" value="InterPro"/>
</dbReference>
<name>A0AAN7BQ98_9PEZI</name>
<dbReference type="AlphaFoldDB" id="A0AAN7BQ98"/>
<dbReference type="Proteomes" id="UP001301958">
    <property type="component" value="Unassembled WGS sequence"/>
</dbReference>
<reference evidence="3" key="2">
    <citation type="submission" date="2023-05" db="EMBL/GenBank/DDBJ databases">
        <authorList>
            <consortium name="Lawrence Berkeley National Laboratory"/>
            <person name="Steindorff A."/>
            <person name="Hensen N."/>
            <person name="Bonometti L."/>
            <person name="Westerberg I."/>
            <person name="Brannstrom I.O."/>
            <person name="Guillou S."/>
            <person name="Cros-Aarteil S."/>
            <person name="Calhoun S."/>
            <person name="Haridas S."/>
            <person name="Kuo A."/>
            <person name="Mondo S."/>
            <person name="Pangilinan J."/>
            <person name="Riley R."/>
            <person name="Labutti K."/>
            <person name="Andreopoulos B."/>
            <person name="Lipzen A."/>
            <person name="Chen C."/>
            <person name="Yanf M."/>
            <person name="Daum C."/>
            <person name="Ng V."/>
            <person name="Clum A."/>
            <person name="Ohm R."/>
            <person name="Martin F."/>
            <person name="Silar P."/>
            <person name="Natvig D."/>
            <person name="Lalanne C."/>
            <person name="Gautier V."/>
            <person name="Ament-Velasquez S.L."/>
            <person name="Kruys A."/>
            <person name="Hutchinson M.I."/>
            <person name="Powell A.J."/>
            <person name="Barry K."/>
            <person name="Miller A.N."/>
            <person name="Grigoriev I.V."/>
            <person name="Debuchy R."/>
            <person name="Gladieux P."/>
            <person name="Thoren M.H."/>
            <person name="Johannesson H."/>
        </authorList>
    </citation>
    <scope>NUCLEOTIDE SEQUENCE</scope>
    <source>
        <strain evidence="3">CBS 990.96</strain>
    </source>
</reference>
<protein>
    <recommendedName>
        <fullName evidence="2">TNT domain-containing protein</fullName>
    </recommendedName>
</protein>
<dbReference type="InterPro" id="IPR025331">
    <property type="entry name" value="TNT"/>
</dbReference>
<feature type="chain" id="PRO_5042961820" description="TNT domain-containing protein" evidence="1">
    <location>
        <begin position="19"/>
        <end position="228"/>
    </location>
</feature>
<dbReference type="EMBL" id="MU865331">
    <property type="protein sequence ID" value="KAK4227467.1"/>
    <property type="molecule type" value="Genomic_DNA"/>
</dbReference>
<accession>A0AAN7BQ98</accession>
<feature type="signal peptide" evidence="1">
    <location>
        <begin position="1"/>
        <end position="18"/>
    </location>
</feature>
<keyword evidence="4" id="KW-1185">Reference proteome</keyword>
<proteinExistence type="predicted"/>
<dbReference type="PANTHER" id="PTHR42059">
    <property type="entry name" value="TNT DOMAIN-CONTAINING PROTEIN"/>
    <property type="match status" value="1"/>
</dbReference>
<dbReference type="Pfam" id="PF14021">
    <property type="entry name" value="TNT"/>
    <property type="match status" value="1"/>
</dbReference>